<name>A0AAV2QVQ6_MEGNR</name>
<accession>A0AAV2QVQ6</accession>
<sequence length="107" mass="12533">MSESTYRRPTARMYNYNTNVMSNYYKPQTHYIETAATAAPGAQSFAEDKEVERVPLWKKHPYYMPIEDIKVPPHESSIWPEHRPHFHLVSSYDLMVGFLGIKKPDSE</sequence>
<organism evidence="1 2">
    <name type="scientific">Meganyctiphanes norvegica</name>
    <name type="common">Northern krill</name>
    <name type="synonym">Thysanopoda norvegica</name>
    <dbReference type="NCBI Taxonomy" id="48144"/>
    <lineage>
        <taxon>Eukaryota</taxon>
        <taxon>Metazoa</taxon>
        <taxon>Ecdysozoa</taxon>
        <taxon>Arthropoda</taxon>
        <taxon>Crustacea</taxon>
        <taxon>Multicrustacea</taxon>
        <taxon>Malacostraca</taxon>
        <taxon>Eumalacostraca</taxon>
        <taxon>Eucarida</taxon>
        <taxon>Euphausiacea</taxon>
        <taxon>Euphausiidae</taxon>
        <taxon>Meganyctiphanes</taxon>
    </lineage>
</organism>
<evidence type="ECO:0000313" key="2">
    <source>
        <dbReference type="Proteomes" id="UP001497623"/>
    </source>
</evidence>
<dbReference type="EMBL" id="CAXKWB010011080">
    <property type="protein sequence ID" value="CAL4099973.1"/>
    <property type="molecule type" value="Genomic_DNA"/>
</dbReference>
<proteinExistence type="predicted"/>
<protein>
    <submittedName>
        <fullName evidence="1">Uncharacterized protein</fullName>
    </submittedName>
</protein>
<keyword evidence="2" id="KW-1185">Reference proteome</keyword>
<dbReference type="Proteomes" id="UP001497623">
    <property type="component" value="Unassembled WGS sequence"/>
</dbReference>
<evidence type="ECO:0000313" key="1">
    <source>
        <dbReference type="EMBL" id="CAL4099973.1"/>
    </source>
</evidence>
<dbReference type="AlphaFoldDB" id="A0AAV2QVQ6"/>
<gene>
    <name evidence="1" type="ORF">MNOR_LOCUS16679</name>
</gene>
<reference evidence="1 2" key="1">
    <citation type="submission" date="2024-05" db="EMBL/GenBank/DDBJ databases">
        <authorList>
            <person name="Wallberg A."/>
        </authorList>
    </citation>
    <scope>NUCLEOTIDE SEQUENCE [LARGE SCALE GENOMIC DNA]</scope>
</reference>
<comment type="caution">
    <text evidence="1">The sequence shown here is derived from an EMBL/GenBank/DDBJ whole genome shotgun (WGS) entry which is preliminary data.</text>
</comment>